<name>A0A5B8RCX4_9ZZZZ</name>
<dbReference type="EC" id="3.4.21.-" evidence="13"/>
<dbReference type="CDD" id="cd07023">
    <property type="entry name" value="S49_Sppa_N_C"/>
    <property type="match status" value="1"/>
</dbReference>
<dbReference type="Pfam" id="PF01343">
    <property type="entry name" value="Peptidase_S49"/>
    <property type="match status" value="1"/>
</dbReference>
<dbReference type="GO" id="GO:0006508">
    <property type="term" value="P:proteolysis"/>
    <property type="evidence" value="ECO:0007669"/>
    <property type="project" value="UniProtKB-KW"/>
</dbReference>
<keyword evidence="6 13" id="KW-0378">Hydrolase</keyword>
<protein>
    <submittedName>
        <fullName evidence="13">Putative protease SohB</fullName>
        <ecNumber evidence="13">3.4.21.-</ecNumber>
    </submittedName>
</protein>
<keyword evidence="8 10" id="KW-1133">Transmembrane helix</keyword>
<dbReference type="Gene3D" id="6.20.330.10">
    <property type="match status" value="1"/>
</dbReference>
<evidence type="ECO:0000256" key="6">
    <source>
        <dbReference type="ARBA" id="ARBA00022801"/>
    </source>
</evidence>
<organism evidence="13">
    <name type="scientific">uncultured organism</name>
    <dbReference type="NCBI Taxonomy" id="155900"/>
    <lineage>
        <taxon>unclassified sequences</taxon>
        <taxon>environmental samples</taxon>
    </lineage>
</organism>
<dbReference type="PANTHER" id="PTHR42987">
    <property type="entry name" value="PEPTIDASE S49"/>
    <property type="match status" value="1"/>
</dbReference>
<dbReference type="InterPro" id="IPR047272">
    <property type="entry name" value="S49_SppA_C"/>
</dbReference>
<evidence type="ECO:0000256" key="3">
    <source>
        <dbReference type="ARBA" id="ARBA00022475"/>
    </source>
</evidence>
<evidence type="ECO:0000256" key="1">
    <source>
        <dbReference type="ARBA" id="ARBA00004236"/>
    </source>
</evidence>
<evidence type="ECO:0000256" key="10">
    <source>
        <dbReference type="SAM" id="Phobius"/>
    </source>
</evidence>
<dbReference type="NCBIfam" id="NF008745">
    <property type="entry name" value="PRK11778.1"/>
    <property type="match status" value="1"/>
</dbReference>
<sequence>MAVFQDYALFLAELATIVLALVAVIVIATRSRGGRGERDSLRVRRLNERYEEMRRGIERVLAPSRKARRRLRREGRRQRRRGGGDGEARLPRVFVLDFDGDIRASAVESLREEVSAVLRTARSDDEVVLRLESGGGTVPSYGLAASQLARLRENGVRLTVCVDRIAASGGYLMAAVADHIVAAPFAIVGSIGVVAQLPNLHRLLKRHDVDYELHTAGEYKRTLSVFGENTDAGRAKFREELDAVHGLFKQHIARYRPGLDVARVATGEYWLGSQARELGLVDAVGTSDDLLLDRAERMELIELTWQRREPLSRRLSLVLESALTRLRA</sequence>
<evidence type="ECO:0000259" key="11">
    <source>
        <dbReference type="Pfam" id="PF01343"/>
    </source>
</evidence>
<evidence type="ECO:0000256" key="9">
    <source>
        <dbReference type="ARBA" id="ARBA00023136"/>
    </source>
</evidence>
<evidence type="ECO:0000259" key="12">
    <source>
        <dbReference type="Pfam" id="PF08496"/>
    </source>
</evidence>
<comment type="similarity">
    <text evidence="2">Belongs to the peptidase S49 family.</text>
</comment>
<proteinExistence type="inferred from homology"/>
<dbReference type="PANTHER" id="PTHR42987:SF4">
    <property type="entry name" value="PROTEASE SOHB-RELATED"/>
    <property type="match status" value="1"/>
</dbReference>
<evidence type="ECO:0000256" key="5">
    <source>
        <dbReference type="ARBA" id="ARBA00022692"/>
    </source>
</evidence>
<feature type="domain" description="Peptidase S49" evidence="11">
    <location>
        <begin position="152"/>
        <end position="296"/>
    </location>
</feature>
<gene>
    <name evidence="13" type="primary">sohB</name>
    <name evidence="13" type="ORF">KBTEX_03030</name>
</gene>
<evidence type="ECO:0000313" key="13">
    <source>
        <dbReference type="EMBL" id="QEA06690.1"/>
    </source>
</evidence>
<dbReference type="Pfam" id="PF08496">
    <property type="entry name" value="Peptidase_S49_N"/>
    <property type="match status" value="1"/>
</dbReference>
<keyword evidence="3" id="KW-1003">Cell membrane</keyword>
<feature type="domain" description="Peptidase S49 N-terminal proteobacteria" evidence="12">
    <location>
        <begin position="4"/>
        <end position="148"/>
    </location>
</feature>
<evidence type="ECO:0000256" key="7">
    <source>
        <dbReference type="ARBA" id="ARBA00022825"/>
    </source>
</evidence>
<dbReference type="InterPro" id="IPR013703">
    <property type="entry name" value="Peptidase_S49_N_proteobac"/>
</dbReference>
<dbReference type="EMBL" id="MN079162">
    <property type="protein sequence ID" value="QEA06690.1"/>
    <property type="molecule type" value="Genomic_DNA"/>
</dbReference>
<keyword evidence="4 13" id="KW-0645">Protease</keyword>
<evidence type="ECO:0000256" key="2">
    <source>
        <dbReference type="ARBA" id="ARBA00008683"/>
    </source>
</evidence>
<dbReference type="GO" id="GO:0005886">
    <property type="term" value="C:plasma membrane"/>
    <property type="evidence" value="ECO:0007669"/>
    <property type="project" value="UniProtKB-SubCell"/>
</dbReference>
<dbReference type="SUPFAM" id="SSF52096">
    <property type="entry name" value="ClpP/crotonase"/>
    <property type="match status" value="1"/>
</dbReference>
<dbReference type="InterPro" id="IPR029045">
    <property type="entry name" value="ClpP/crotonase-like_dom_sf"/>
</dbReference>
<dbReference type="Gene3D" id="3.90.226.10">
    <property type="entry name" value="2-enoyl-CoA Hydratase, Chain A, domain 1"/>
    <property type="match status" value="1"/>
</dbReference>
<dbReference type="InterPro" id="IPR002142">
    <property type="entry name" value="Peptidase_S49"/>
</dbReference>
<keyword evidence="7" id="KW-0720">Serine protease</keyword>
<reference evidence="13" key="1">
    <citation type="submission" date="2019-06" db="EMBL/GenBank/DDBJ databases">
        <authorList>
            <person name="Murdoch R.W."/>
            <person name="Fathepure B."/>
        </authorList>
    </citation>
    <scope>NUCLEOTIDE SEQUENCE</scope>
</reference>
<evidence type="ECO:0000256" key="4">
    <source>
        <dbReference type="ARBA" id="ARBA00022670"/>
    </source>
</evidence>
<keyword evidence="9 10" id="KW-0472">Membrane</keyword>
<comment type="subcellular location">
    <subcellularLocation>
        <location evidence="1">Cell membrane</location>
    </subcellularLocation>
</comment>
<keyword evidence="5 10" id="KW-0812">Transmembrane</keyword>
<dbReference type="AlphaFoldDB" id="A0A5B8RCX4"/>
<evidence type="ECO:0000256" key="8">
    <source>
        <dbReference type="ARBA" id="ARBA00022989"/>
    </source>
</evidence>
<feature type="transmembrane region" description="Helical" evidence="10">
    <location>
        <begin position="6"/>
        <end position="28"/>
    </location>
</feature>
<dbReference type="GO" id="GO:0004252">
    <property type="term" value="F:serine-type endopeptidase activity"/>
    <property type="evidence" value="ECO:0007669"/>
    <property type="project" value="InterPro"/>
</dbReference>
<accession>A0A5B8RCX4</accession>